<gene>
    <name evidence="2" type="ORF">NUH29_04555</name>
</gene>
<organism evidence="2 3">
    <name type="scientific">Protaetiibacter mangrovi</name>
    <dbReference type="NCBI Taxonomy" id="2970926"/>
    <lineage>
        <taxon>Bacteria</taxon>
        <taxon>Bacillati</taxon>
        <taxon>Actinomycetota</taxon>
        <taxon>Actinomycetes</taxon>
        <taxon>Micrococcales</taxon>
        <taxon>Microbacteriaceae</taxon>
        <taxon>Protaetiibacter</taxon>
    </lineage>
</organism>
<protein>
    <submittedName>
        <fullName evidence="2">DUF1801 domain-containing protein</fullName>
    </submittedName>
</protein>
<evidence type="ECO:0000259" key="1">
    <source>
        <dbReference type="Pfam" id="PF08818"/>
    </source>
</evidence>
<dbReference type="InterPro" id="IPR014922">
    <property type="entry name" value="YdhG-like"/>
</dbReference>
<feature type="domain" description="YdhG-like" evidence="1">
    <location>
        <begin position="25"/>
        <end position="123"/>
    </location>
</feature>
<reference evidence="2 3" key="1">
    <citation type="submission" date="2022-08" db="EMBL/GenBank/DDBJ databases">
        <authorList>
            <person name="Li F."/>
        </authorList>
    </citation>
    <scope>NUCLEOTIDE SEQUENCE [LARGE SCALE GENOMIC DNA]</scope>
    <source>
        <strain evidence="2 3">10F1B-8-1</strain>
    </source>
</reference>
<keyword evidence="3" id="KW-1185">Reference proteome</keyword>
<comment type="caution">
    <text evidence="2">The sequence shown here is derived from an EMBL/GenBank/DDBJ whole genome shotgun (WGS) entry which is preliminary data.</text>
</comment>
<proteinExistence type="predicted"/>
<evidence type="ECO:0000313" key="3">
    <source>
        <dbReference type="Proteomes" id="UP001205337"/>
    </source>
</evidence>
<name>A0ABT1ZDP8_9MICO</name>
<dbReference type="Proteomes" id="UP001205337">
    <property type="component" value="Unassembled WGS sequence"/>
</dbReference>
<dbReference type="Pfam" id="PF08818">
    <property type="entry name" value="DUF1801"/>
    <property type="match status" value="1"/>
</dbReference>
<accession>A0ABT1ZDP8</accession>
<dbReference type="EMBL" id="JANTHX010000004">
    <property type="protein sequence ID" value="MCS0498822.1"/>
    <property type="molecule type" value="Genomic_DNA"/>
</dbReference>
<sequence>MAAGIITTSDRELREVLAASTPEVRELTLAARRLILDVLPQTVEVVWPAQRSAGYGTGPKKNSEQFVWLLPFAAHLAMAFPYGVELPDPAGLLGGTGARIRNVRIATAEDLARPELRALVEAATRHRVPPPPAEITVR</sequence>
<evidence type="ECO:0000313" key="2">
    <source>
        <dbReference type="EMBL" id="MCS0498822.1"/>
    </source>
</evidence>
<dbReference type="RefSeq" id="WP_258797825.1">
    <property type="nucleotide sequence ID" value="NZ_JANTHX010000004.1"/>
</dbReference>